<feature type="transmembrane region" description="Helical" evidence="1">
    <location>
        <begin position="241"/>
        <end position="259"/>
    </location>
</feature>
<evidence type="ECO:0000313" key="3">
    <source>
        <dbReference type="Proteomes" id="UP000265715"/>
    </source>
</evidence>
<evidence type="ECO:0000256" key="1">
    <source>
        <dbReference type="SAM" id="Phobius"/>
    </source>
</evidence>
<name>A0A399EIN4_9DEIN</name>
<keyword evidence="1" id="KW-0472">Membrane</keyword>
<feature type="transmembrane region" description="Helical" evidence="1">
    <location>
        <begin position="271"/>
        <end position="289"/>
    </location>
</feature>
<feature type="transmembrane region" description="Helical" evidence="1">
    <location>
        <begin position="337"/>
        <end position="355"/>
    </location>
</feature>
<evidence type="ECO:0000313" key="2">
    <source>
        <dbReference type="EMBL" id="RIH84584.1"/>
    </source>
</evidence>
<dbReference type="InterPro" id="IPR032809">
    <property type="entry name" value="Put_HupE_UreJ"/>
</dbReference>
<dbReference type="AlphaFoldDB" id="A0A399EIN4"/>
<organism evidence="2 3">
    <name type="scientific">Calidithermus terrae</name>
    <dbReference type="NCBI Taxonomy" id="1408545"/>
    <lineage>
        <taxon>Bacteria</taxon>
        <taxon>Thermotogati</taxon>
        <taxon>Deinococcota</taxon>
        <taxon>Deinococci</taxon>
        <taxon>Thermales</taxon>
        <taxon>Thermaceae</taxon>
        <taxon>Calidithermus</taxon>
    </lineage>
</organism>
<dbReference type="EMBL" id="QXDL01000071">
    <property type="protein sequence ID" value="RIH84584.1"/>
    <property type="molecule type" value="Genomic_DNA"/>
</dbReference>
<feature type="transmembrane region" description="Helical" evidence="1">
    <location>
        <begin position="218"/>
        <end position="235"/>
    </location>
</feature>
<dbReference type="Proteomes" id="UP000265715">
    <property type="component" value="Unassembled WGS sequence"/>
</dbReference>
<keyword evidence="1" id="KW-1133">Transmembrane helix</keyword>
<dbReference type="OrthoDB" id="271709at2"/>
<keyword evidence="3" id="KW-1185">Reference proteome</keyword>
<gene>
    <name evidence="2" type="ORF">Mterra_01930</name>
</gene>
<dbReference type="PROSITE" id="PS00018">
    <property type="entry name" value="EF_HAND_1"/>
    <property type="match status" value="1"/>
</dbReference>
<feature type="transmembrane region" description="Helical" evidence="1">
    <location>
        <begin position="301"/>
        <end position="325"/>
    </location>
</feature>
<keyword evidence="1" id="KW-0812">Transmembrane</keyword>
<comment type="caution">
    <text evidence="2">The sequence shown here is derived from an EMBL/GenBank/DDBJ whole genome shotgun (WGS) entry which is preliminary data.</text>
</comment>
<dbReference type="RefSeq" id="WP_147372656.1">
    <property type="nucleotide sequence ID" value="NZ_QXDL01000071.1"/>
</dbReference>
<proteinExistence type="predicted"/>
<feature type="transmembrane region" description="Helical" evidence="1">
    <location>
        <begin position="196"/>
        <end position="213"/>
    </location>
</feature>
<reference evidence="2 3" key="1">
    <citation type="submission" date="2018-08" db="EMBL/GenBank/DDBJ databases">
        <title>Meiothermus terrae DSM 26712 genome sequencing project.</title>
        <authorList>
            <person name="Da Costa M.S."/>
            <person name="Albuquerque L."/>
            <person name="Raposo P."/>
            <person name="Froufe H.J.C."/>
            <person name="Barroso C.S."/>
            <person name="Egas C."/>
        </authorList>
    </citation>
    <scope>NUCLEOTIDE SEQUENCE [LARGE SCALE GENOMIC DNA]</scope>
    <source>
        <strain evidence="2 3">DSM 26712</strain>
    </source>
</reference>
<dbReference type="InterPro" id="IPR018247">
    <property type="entry name" value="EF_Hand_1_Ca_BS"/>
</dbReference>
<dbReference type="Pfam" id="PF13795">
    <property type="entry name" value="HupE_UreJ_2"/>
    <property type="match status" value="1"/>
</dbReference>
<protein>
    <submittedName>
        <fullName evidence="2">HupE / UreJ protein</fullName>
    </submittedName>
</protein>
<accession>A0A399EIN4</accession>
<sequence length="361" mass="38718">MRALRVLALLIVGLLGGAYAHWADLAAAEVAVGEREVQVVLTFPTGLVGEMDADGDGRLSAGEVERNREALTRFLEQKITLESGGERGRLEVAPAQAARPLTSLSPNAKTHTTLRLTYRWERPVEALRIEYGLFLPGVSTSSCVATILRGGEVQDVVFRPDHRVFRLGGGAEAAPQTFQSFLKLGLEHILTGYDHLLFVLSLLMLGGGLAYLLKVVTAFTAAHSITLSLAALGLVSLPPRLVESGIALTIAYVAAENLFRKDLGALTRTRWALTFAFGLVHGLGFAGVLEEIGLPRQNLALSLLGFNLGVELGQLAVVLPAFLLLQALRRWPWEAGLRRTVSAGAAAAGLVWFVQRAFLGA</sequence>